<proteinExistence type="predicted"/>
<dbReference type="Proteomes" id="UP000178129">
    <property type="component" value="Unassembled WGS sequence"/>
</dbReference>
<dbReference type="InParanoid" id="A0A1E1LK38"/>
<feature type="transmembrane region" description="Helical" evidence="1">
    <location>
        <begin position="224"/>
        <end position="241"/>
    </location>
</feature>
<comment type="caution">
    <text evidence="2">The sequence shown here is derived from an EMBL/GenBank/DDBJ whole genome shotgun (WGS) entry which is preliminary data.</text>
</comment>
<name>A0A1E1LK38_9HELO</name>
<evidence type="ECO:0000313" key="3">
    <source>
        <dbReference type="Proteomes" id="UP000178129"/>
    </source>
</evidence>
<dbReference type="AlphaFoldDB" id="A0A1E1LK38"/>
<dbReference type="EMBL" id="FJUW01000059">
    <property type="protein sequence ID" value="CZT10858.1"/>
    <property type="molecule type" value="Genomic_DNA"/>
</dbReference>
<protein>
    <submittedName>
        <fullName evidence="2">Uncharacterized protein</fullName>
    </submittedName>
</protein>
<dbReference type="InterPro" id="IPR046536">
    <property type="entry name" value="DUF6601"/>
</dbReference>
<gene>
    <name evidence="2" type="ORF">RCO7_03555</name>
</gene>
<reference evidence="3" key="1">
    <citation type="submission" date="2016-03" db="EMBL/GenBank/DDBJ databases">
        <authorList>
            <person name="Ploux O."/>
        </authorList>
    </citation>
    <scope>NUCLEOTIDE SEQUENCE [LARGE SCALE GENOMIC DNA]</scope>
    <source>
        <strain evidence="3">UK7</strain>
    </source>
</reference>
<evidence type="ECO:0000313" key="2">
    <source>
        <dbReference type="EMBL" id="CZT10858.1"/>
    </source>
</evidence>
<keyword evidence="1" id="KW-0812">Transmembrane</keyword>
<dbReference type="PANTHER" id="PTHR34414">
    <property type="entry name" value="HET DOMAIN-CONTAINING PROTEIN-RELATED"/>
    <property type="match status" value="1"/>
</dbReference>
<feature type="transmembrane region" description="Helical" evidence="1">
    <location>
        <begin position="253"/>
        <end position="272"/>
    </location>
</feature>
<dbReference type="PANTHER" id="PTHR34414:SF1">
    <property type="entry name" value="SUBTILISIN-LIKE SERINE PROTEASE"/>
    <property type="match status" value="1"/>
</dbReference>
<keyword evidence="1" id="KW-1133">Transmembrane helix</keyword>
<dbReference type="STRING" id="914237.A0A1E1LK38"/>
<organism evidence="2 3">
    <name type="scientific">Rhynchosporium graminicola</name>
    <dbReference type="NCBI Taxonomy" id="2792576"/>
    <lineage>
        <taxon>Eukaryota</taxon>
        <taxon>Fungi</taxon>
        <taxon>Dikarya</taxon>
        <taxon>Ascomycota</taxon>
        <taxon>Pezizomycotina</taxon>
        <taxon>Leotiomycetes</taxon>
        <taxon>Helotiales</taxon>
        <taxon>Ploettnerulaceae</taxon>
        <taxon>Rhynchosporium</taxon>
    </lineage>
</organism>
<keyword evidence="3" id="KW-1185">Reference proteome</keyword>
<feature type="transmembrane region" description="Helical" evidence="1">
    <location>
        <begin position="292"/>
        <end position="319"/>
    </location>
</feature>
<dbReference type="Pfam" id="PF20246">
    <property type="entry name" value="DUF6601"/>
    <property type="match status" value="1"/>
</dbReference>
<keyword evidence="1" id="KW-0472">Membrane</keyword>
<sequence>MASKATNTTGNEAPFTCNILDKDGKDTEAELDEAFAASYRFKDDFIAPICVEARFLRKEFDLDRLHNIMQHLWMAGRPAPPRPLHHQILLRREVVISERLDMHLVWGRGCLFLKPIPRFLLIPDFWKTSFETDHVGTNDRGDPTAGTHRNVRECALGFLLSYTALVAHESDFHIAQDKHLVPAEVTWQKWRLFVREILTSSENLQWEVADRFMYGELRLTRLNLIYFFIGSFSRVYLPRWNSYGSFFKENTQFVIAATAYIVVILSALQVGLATQRLGENTLIQDLSYGFTIFSIVAPAIFVPLVLLAFCAGFVINWVWTEKTQKERMSLLGRSWSIRGKIGSHTGIKRGQETPAV</sequence>
<accession>A0A1E1LK38</accession>
<evidence type="ECO:0000256" key="1">
    <source>
        <dbReference type="SAM" id="Phobius"/>
    </source>
</evidence>